<dbReference type="OrthoDB" id="3733304at2"/>
<evidence type="ECO:0000313" key="3">
    <source>
        <dbReference type="Proteomes" id="UP000076038"/>
    </source>
</evidence>
<feature type="transmembrane region" description="Helical" evidence="1">
    <location>
        <begin position="87"/>
        <end position="111"/>
    </location>
</feature>
<sequence length="406" mass="42908">MTSRRDYSALAVKILTFAMLPALSAFVPLVAIPVITGNFGGDVWVAIALGISIGSAAAVLIEIGWGLNGSIRVARANRASRKGIFGLALYTKIAVLLISLVPVVGLCFAVGLDYVELTITTALAYSLTGLTCSWYFIGIGSPLKILLCEVGPRILFVLVSCLAIIAFQAPVVTYCIALVLSSCVSVIASCVVERISFFDIFGHSRLRLFVAFRQQRQALFARAASALYIALPVTLVGFFAPVSLLVFSSAERMLRMLLSLLQSVPNSFQSYVGEAGNIVVLRRRVKGAVAINVVFGVVASLGFGLMAQFGANVLFSGLVVLPPLVVIFSMIVIFATCCSRAVGSLGLVAFRDLKSISASAAIGALVGIIGIIGSSIEWGAQGALGAMAAAELIVLIYQAFRLFRFF</sequence>
<dbReference type="Proteomes" id="UP000076038">
    <property type="component" value="Chromosome"/>
</dbReference>
<reference evidence="3" key="2">
    <citation type="submission" date="2016-04" db="EMBL/GenBank/DDBJ databases">
        <title>Complete Genome and Plasmid Sequences for Rhodococcus fascians D188 and Draft Sequences for Rhodococcus spp. Isolates PBTS 1 and PBTS 2.</title>
        <authorList>
            <person name="Stamer R."/>
            <person name="Vereecke D."/>
            <person name="Zhang Y."/>
            <person name="Schilkey F."/>
            <person name="Devitt N."/>
            <person name="Randall J."/>
        </authorList>
    </citation>
    <scope>NUCLEOTIDE SEQUENCE [LARGE SCALE GENOMIC DNA]</scope>
    <source>
        <strain evidence="3">PBTS2</strain>
    </source>
</reference>
<dbReference type="AlphaFoldDB" id="A0A143QK57"/>
<accession>A0A143QK57</accession>
<protein>
    <recommendedName>
        <fullName evidence="4">Polysaccharide biosynthesis protein C-terminal domain-containing protein</fullName>
    </recommendedName>
</protein>
<name>A0A143QK57_RHOFA</name>
<feature type="transmembrane region" description="Helical" evidence="1">
    <location>
        <begin position="12"/>
        <end position="37"/>
    </location>
</feature>
<keyword evidence="1" id="KW-1133">Transmembrane helix</keyword>
<evidence type="ECO:0000256" key="1">
    <source>
        <dbReference type="SAM" id="Phobius"/>
    </source>
</evidence>
<keyword evidence="1" id="KW-0472">Membrane</keyword>
<keyword evidence="1" id="KW-0812">Transmembrane</keyword>
<feature type="transmembrane region" description="Helical" evidence="1">
    <location>
        <begin position="313"/>
        <end position="335"/>
    </location>
</feature>
<evidence type="ECO:0008006" key="4">
    <source>
        <dbReference type="Google" id="ProtNLM"/>
    </source>
</evidence>
<feature type="transmembrane region" description="Helical" evidence="1">
    <location>
        <begin position="43"/>
        <end position="67"/>
    </location>
</feature>
<feature type="transmembrane region" description="Helical" evidence="1">
    <location>
        <begin position="123"/>
        <end position="143"/>
    </location>
</feature>
<feature type="transmembrane region" description="Helical" evidence="1">
    <location>
        <begin position="382"/>
        <end position="400"/>
    </location>
</feature>
<keyword evidence="3" id="KW-1185">Reference proteome</keyword>
<proteinExistence type="predicted"/>
<feature type="transmembrane region" description="Helical" evidence="1">
    <location>
        <begin position="226"/>
        <end position="247"/>
    </location>
</feature>
<dbReference type="PATRIC" id="fig|1653479.3.peg.2150"/>
<feature type="transmembrane region" description="Helical" evidence="1">
    <location>
        <begin position="356"/>
        <end position="376"/>
    </location>
</feature>
<reference evidence="2 3" key="1">
    <citation type="journal article" date="2016" name="Genome Announc.">
        <title>Complete Genome and Plasmid Sequences for Rhodococcus fascians D188 and Draft Sequences for Rhodococcus Isolates PBTS 1 and PBTS 2.</title>
        <authorList>
            <person name="Stamler R.A."/>
            <person name="Vereecke D."/>
            <person name="Zhang Y."/>
            <person name="Schilkey F."/>
            <person name="Devitt N."/>
            <person name="Randall J.J."/>
        </authorList>
    </citation>
    <scope>NUCLEOTIDE SEQUENCE [LARGE SCALE GENOMIC DNA]</scope>
    <source>
        <strain evidence="2 3">PBTS2</strain>
    </source>
</reference>
<dbReference type="EMBL" id="CP015220">
    <property type="protein sequence ID" value="AMY23430.1"/>
    <property type="molecule type" value="Genomic_DNA"/>
</dbReference>
<organism evidence="2 3">
    <name type="scientific">Rhodococcoides fascians</name>
    <name type="common">Rhodococcus fascians</name>
    <dbReference type="NCBI Taxonomy" id="1828"/>
    <lineage>
        <taxon>Bacteria</taxon>
        <taxon>Bacillati</taxon>
        <taxon>Actinomycetota</taxon>
        <taxon>Actinomycetes</taxon>
        <taxon>Mycobacteriales</taxon>
        <taxon>Nocardiaceae</taxon>
        <taxon>Rhodococcoides</taxon>
    </lineage>
</organism>
<feature type="transmembrane region" description="Helical" evidence="1">
    <location>
        <begin position="289"/>
        <end position="307"/>
    </location>
</feature>
<gene>
    <name evidence="2" type="ORF">A3Q41_02128</name>
</gene>
<feature type="transmembrane region" description="Helical" evidence="1">
    <location>
        <begin position="155"/>
        <end position="188"/>
    </location>
</feature>
<dbReference type="RefSeq" id="WP_141214887.1">
    <property type="nucleotide sequence ID" value="NZ_CP015220.1"/>
</dbReference>
<evidence type="ECO:0000313" key="2">
    <source>
        <dbReference type="EMBL" id="AMY23430.1"/>
    </source>
</evidence>
<dbReference type="KEGG" id="rhs:A3Q41_02128"/>